<comment type="caution">
    <text evidence="2">The sequence shown here is derived from an EMBL/GenBank/DDBJ whole genome shotgun (WGS) entry which is preliminary data.</text>
</comment>
<dbReference type="EMBL" id="DXHP01000041">
    <property type="protein sequence ID" value="HIW06052.1"/>
    <property type="molecule type" value="Genomic_DNA"/>
</dbReference>
<evidence type="ECO:0008006" key="4">
    <source>
        <dbReference type="Google" id="ProtNLM"/>
    </source>
</evidence>
<dbReference type="AlphaFoldDB" id="A0A9D1Q3S1"/>
<evidence type="ECO:0000313" key="3">
    <source>
        <dbReference type="Proteomes" id="UP000823934"/>
    </source>
</evidence>
<dbReference type="Proteomes" id="UP000823934">
    <property type="component" value="Unassembled WGS sequence"/>
</dbReference>
<feature type="signal peptide" evidence="1">
    <location>
        <begin position="1"/>
        <end position="18"/>
    </location>
</feature>
<sequence>MKKIMKKLAYSLLLLALAACTTYQETLDSWVGATEKELVREFGAPQSSYEVDGSRFLKFERSGQYVVPPTPVSYETVVVNDRAYTRAYGGSPGYVRDLHCSTTFEIVESKVVSWSYRGTGC</sequence>
<proteinExistence type="predicted"/>
<dbReference type="PROSITE" id="PS51257">
    <property type="entry name" value="PROKAR_LIPOPROTEIN"/>
    <property type="match status" value="1"/>
</dbReference>
<evidence type="ECO:0000256" key="1">
    <source>
        <dbReference type="SAM" id="SignalP"/>
    </source>
</evidence>
<gene>
    <name evidence="2" type="ORF">H9889_01830</name>
</gene>
<feature type="chain" id="PRO_5039620825" description="Lipoprotein" evidence="1">
    <location>
        <begin position="19"/>
        <end position="121"/>
    </location>
</feature>
<evidence type="ECO:0000313" key="2">
    <source>
        <dbReference type="EMBL" id="HIW06052.1"/>
    </source>
</evidence>
<reference evidence="2" key="1">
    <citation type="journal article" date="2021" name="PeerJ">
        <title>Extensive microbial diversity within the chicken gut microbiome revealed by metagenomics and culture.</title>
        <authorList>
            <person name="Gilroy R."/>
            <person name="Ravi A."/>
            <person name="Getino M."/>
            <person name="Pursley I."/>
            <person name="Horton D.L."/>
            <person name="Alikhan N.F."/>
            <person name="Baker D."/>
            <person name="Gharbi K."/>
            <person name="Hall N."/>
            <person name="Watson M."/>
            <person name="Adriaenssens E.M."/>
            <person name="Foster-Nyarko E."/>
            <person name="Jarju S."/>
            <person name="Secka A."/>
            <person name="Antonio M."/>
            <person name="Oren A."/>
            <person name="Chaudhuri R.R."/>
            <person name="La Ragione R."/>
            <person name="Hildebrand F."/>
            <person name="Pallen M.J."/>
        </authorList>
    </citation>
    <scope>NUCLEOTIDE SEQUENCE</scope>
    <source>
        <strain evidence="2">CHK160-9182</strain>
    </source>
</reference>
<protein>
    <recommendedName>
        <fullName evidence="4">Lipoprotein</fullName>
    </recommendedName>
</protein>
<accession>A0A9D1Q3S1</accession>
<keyword evidence="1" id="KW-0732">Signal</keyword>
<name>A0A9D1Q3S1_9GAMM</name>
<organism evidence="2 3">
    <name type="scientific">Candidatus Ignatzschineria merdigallinarum</name>
    <dbReference type="NCBI Taxonomy" id="2838621"/>
    <lineage>
        <taxon>Bacteria</taxon>
        <taxon>Pseudomonadati</taxon>
        <taxon>Pseudomonadota</taxon>
        <taxon>Gammaproteobacteria</taxon>
        <taxon>Cardiobacteriales</taxon>
        <taxon>Ignatzschineriaceae</taxon>
        <taxon>Ignatzschineria</taxon>
    </lineage>
</organism>
<reference evidence="2" key="2">
    <citation type="submission" date="2021-04" db="EMBL/GenBank/DDBJ databases">
        <authorList>
            <person name="Gilroy R."/>
        </authorList>
    </citation>
    <scope>NUCLEOTIDE SEQUENCE</scope>
    <source>
        <strain evidence="2">CHK160-9182</strain>
    </source>
</reference>